<sequence>MRQQLGMSHAHVSHGIWASFGLQIGPDTVLCWEQGDAVPTEQELTALAGALWCAPSDLLGVPTTLREHRWARGLAVEDVAFRTGLRPREYQKMEERNRWTGDERQTAALGAALGLTLAQLVTVTGRDRKLAEYLRSAAAVRWQAYVKPVNAIVPLPRERIERALGQLHNDYQSLMTSTLSWSATASAEDKGAPYLAKILDHFWKLLEP</sequence>
<evidence type="ECO:0000313" key="1">
    <source>
        <dbReference type="EMBL" id="MDF2254434.1"/>
    </source>
</evidence>
<dbReference type="SUPFAM" id="SSF47413">
    <property type="entry name" value="lambda repressor-like DNA-binding domains"/>
    <property type="match status" value="1"/>
</dbReference>
<gene>
    <name evidence="1" type="ORF">P2L57_01425</name>
</gene>
<keyword evidence="2" id="KW-1185">Reference proteome</keyword>
<dbReference type="InterPro" id="IPR010982">
    <property type="entry name" value="Lambda_DNA-bd_dom_sf"/>
</dbReference>
<name>A0ABT5YS59_9ACTN</name>
<organism evidence="1 2">
    <name type="scientific">Streptantibioticus ferralitis</name>
    <dbReference type="NCBI Taxonomy" id="236510"/>
    <lineage>
        <taxon>Bacteria</taxon>
        <taxon>Bacillati</taxon>
        <taxon>Actinomycetota</taxon>
        <taxon>Actinomycetes</taxon>
        <taxon>Kitasatosporales</taxon>
        <taxon>Streptomycetaceae</taxon>
        <taxon>Streptantibioticus</taxon>
    </lineage>
</organism>
<dbReference type="EMBL" id="JARHTQ010000001">
    <property type="protein sequence ID" value="MDF2254434.1"/>
    <property type="molecule type" value="Genomic_DNA"/>
</dbReference>
<protein>
    <submittedName>
        <fullName evidence="1">Helix-turn-helix transcriptional regulator</fullName>
    </submittedName>
</protein>
<comment type="caution">
    <text evidence="1">The sequence shown here is derived from an EMBL/GenBank/DDBJ whole genome shotgun (WGS) entry which is preliminary data.</text>
</comment>
<evidence type="ECO:0000313" key="2">
    <source>
        <dbReference type="Proteomes" id="UP001220022"/>
    </source>
</evidence>
<dbReference type="Proteomes" id="UP001220022">
    <property type="component" value="Unassembled WGS sequence"/>
</dbReference>
<proteinExistence type="predicted"/>
<accession>A0ABT5YS59</accession>
<reference evidence="1 2" key="1">
    <citation type="submission" date="2023-03" db="EMBL/GenBank/DDBJ databases">
        <title>Draft genome sequence of type strain Streptomyces ferralitis JCM 14344.</title>
        <authorList>
            <person name="Klaysubun C."/>
            <person name="Duangmal K."/>
        </authorList>
    </citation>
    <scope>NUCLEOTIDE SEQUENCE [LARGE SCALE GENOMIC DNA]</scope>
    <source>
        <strain evidence="1 2">JCM 14344</strain>
    </source>
</reference>